<proteinExistence type="predicted"/>
<dbReference type="EMBL" id="MNCJ02000317">
    <property type="protein sequence ID" value="KAF5819638.1"/>
    <property type="molecule type" value="Genomic_DNA"/>
</dbReference>
<name>A0A9K3P289_HELAN</name>
<reference evidence="1" key="1">
    <citation type="journal article" date="2017" name="Nature">
        <title>The sunflower genome provides insights into oil metabolism, flowering and Asterid evolution.</title>
        <authorList>
            <person name="Badouin H."/>
            <person name="Gouzy J."/>
            <person name="Grassa C.J."/>
            <person name="Murat F."/>
            <person name="Staton S.E."/>
            <person name="Cottret L."/>
            <person name="Lelandais-Briere C."/>
            <person name="Owens G.L."/>
            <person name="Carrere S."/>
            <person name="Mayjonade B."/>
            <person name="Legrand L."/>
            <person name="Gill N."/>
            <person name="Kane N.C."/>
            <person name="Bowers J.E."/>
            <person name="Hubner S."/>
            <person name="Bellec A."/>
            <person name="Berard A."/>
            <person name="Berges H."/>
            <person name="Blanchet N."/>
            <person name="Boniface M.C."/>
            <person name="Brunel D."/>
            <person name="Catrice O."/>
            <person name="Chaidir N."/>
            <person name="Claudel C."/>
            <person name="Donnadieu C."/>
            <person name="Faraut T."/>
            <person name="Fievet G."/>
            <person name="Helmstetter N."/>
            <person name="King M."/>
            <person name="Knapp S.J."/>
            <person name="Lai Z."/>
            <person name="Le Paslier M.C."/>
            <person name="Lippi Y."/>
            <person name="Lorenzon L."/>
            <person name="Mandel J.R."/>
            <person name="Marage G."/>
            <person name="Marchand G."/>
            <person name="Marquand E."/>
            <person name="Bret-Mestries E."/>
            <person name="Morien E."/>
            <person name="Nambeesan S."/>
            <person name="Nguyen T."/>
            <person name="Pegot-Espagnet P."/>
            <person name="Pouilly N."/>
            <person name="Raftis F."/>
            <person name="Sallet E."/>
            <person name="Schiex T."/>
            <person name="Thomas J."/>
            <person name="Vandecasteele C."/>
            <person name="Vares D."/>
            <person name="Vear F."/>
            <person name="Vautrin S."/>
            <person name="Crespi M."/>
            <person name="Mangin B."/>
            <person name="Burke J.M."/>
            <person name="Salse J."/>
            <person name="Munos S."/>
            <person name="Vincourt P."/>
            <person name="Rieseberg L.H."/>
            <person name="Langlade N.B."/>
        </authorList>
    </citation>
    <scope>NUCLEOTIDE SEQUENCE</scope>
    <source>
        <tissue evidence="1">Leaves</tissue>
    </source>
</reference>
<keyword evidence="2" id="KW-1185">Reference proteome</keyword>
<protein>
    <submittedName>
        <fullName evidence="1">Uncharacterized protein</fullName>
    </submittedName>
</protein>
<gene>
    <name evidence="1" type="ORF">HanXRQr2_Chr02g0079871</name>
</gene>
<dbReference type="Gramene" id="mRNA:HanXRQr2_Chr02g0079871">
    <property type="protein sequence ID" value="CDS:HanXRQr2_Chr02g0079871.1"/>
    <property type="gene ID" value="HanXRQr2_Chr02g0079871"/>
</dbReference>
<evidence type="ECO:0000313" key="1">
    <source>
        <dbReference type="EMBL" id="KAF5819638.1"/>
    </source>
</evidence>
<dbReference type="AlphaFoldDB" id="A0A9K3P289"/>
<accession>A0A9K3P289</accession>
<dbReference type="Proteomes" id="UP000215914">
    <property type="component" value="Unassembled WGS sequence"/>
</dbReference>
<reference evidence="1" key="2">
    <citation type="submission" date="2020-06" db="EMBL/GenBank/DDBJ databases">
        <title>Helianthus annuus Genome sequencing and assembly Release 2.</title>
        <authorList>
            <person name="Gouzy J."/>
            <person name="Langlade N."/>
            <person name="Munos S."/>
        </authorList>
    </citation>
    <scope>NUCLEOTIDE SEQUENCE</scope>
    <source>
        <tissue evidence="1">Leaves</tissue>
    </source>
</reference>
<organism evidence="1 2">
    <name type="scientific">Helianthus annuus</name>
    <name type="common">Common sunflower</name>
    <dbReference type="NCBI Taxonomy" id="4232"/>
    <lineage>
        <taxon>Eukaryota</taxon>
        <taxon>Viridiplantae</taxon>
        <taxon>Streptophyta</taxon>
        <taxon>Embryophyta</taxon>
        <taxon>Tracheophyta</taxon>
        <taxon>Spermatophyta</taxon>
        <taxon>Magnoliopsida</taxon>
        <taxon>eudicotyledons</taxon>
        <taxon>Gunneridae</taxon>
        <taxon>Pentapetalae</taxon>
        <taxon>asterids</taxon>
        <taxon>campanulids</taxon>
        <taxon>Asterales</taxon>
        <taxon>Asteraceae</taxon>
        <taxon>Asteroideae</taxon>
        <taxon>Heliantheae alliance</taxon>
        <taxon>Heliantheae</taxon>
        <taxon>Helianthus</taxon>
    </lineage>
</organism>
<comment type="caution">
    <text evidence="1">The sequence shown here is derived from an EMBL/GenBank/DDBJ whole genome shotgun (WGS) entry which is preliminary data.</text>
</comment>
<sequence length="72" mass="8339">MLTFFQNSHVFQVTRSGCVRGFTHACGCRLCLSLNKVVNFLRQCFMLFCDVNTNLCFQIMKCLVIEVIFMSM</sequence>
<evidence type="ECO:0000313" key="2">
    <source>
        <dbReference type="Proteomes" id="UP000215914"/>
    </source>
</evidence>